<evidence type="ECO:0000256" key="4">
    <source>
        <dbReference type="ARBA" id="ARBA00022627"/>
    </source>
</evidence>
<dbReference type="InterPro" id="IPR000286">
    <property type="entry name" value="HDACs"/>
</dbReference>
<proteinExistence type="inferred from homology"/>
<evidence type="ECO:0000313" key="6">
    <source>
        <dbReference type="EMBL" id="RBI84124.1"/>
    </source>
</evidence>
<evidence type="ECO:0000256" key="3">
    <source>
        <dbReference type="ARBA" id="ARBA00020218"/>
    </source>
</evidence>
<evidence type="ECO:0000256" key="1">
    <source>
        <dbReference type="ARBA" id="ARBA00005101"/>
    </source>
</evidence>
<dbReference type="PANTHER" id="PTHR10625">
    <property type="entry name" value="HISTONE DEACETYLASE HDAC1-RELATED"/>
    <property type="match status" value="1"/>
</dbReference>
<dbReference type="Gene3D" id="3.40.800.20">
    <property type="entry name" value="Histone deacetylase domain"/>
    <property type="match status" value="1"/>
</dbReference>
<keyword evidence="4" id="KW-0006">Acetoin catabolism</keyword>
<evidence type="ECO:0000313" key="7">
    <source>
        <dbReference type="Proteomes" id="UP000253370"/>
    </source>
</evidence>
<dbReference type="Proteomes" id="UP000253370">
    <property type="component" value="Unassembled WGS sequence"/>
</dbReference>
<dbReference type="GO" id="GO:0045150">
    <property type="term" value="P:acetoin catabolic process"/>
    <property type="evidence" value="ECO:0007669"/>
    <property type="project" value="UniProtKB-UniPathway"/>
</dbReference>
<dbReference type="PANTHER" id="PTHR10625:SF10">
    <property type="entry name" value="HISTONE DEACETYLASE HDAC1"/>
    <property type="match status" value="1"/>
</dbReference>
<gene>
    <name evidence="6" type="ORF">DRV85_13720</name>
</gene>
<feature type="domain" description="Histone deacetylase" evidence="5">
    <location>
        <begin position="21"/>
        <end position="306"/>
    </location>
</feature>
<dbReference type="InterPro" id="IPR037138">
    <property type="entry name" value="His_deacetylse_dom_sf"/>
</dbReference>
<organism evidence="6 7">
    <name type="scientific">Rhodosalinus halophilus</name>
    <dbReference type="NCBI Taxonomy" id="2259333"/>
    <lineage>
        <taxon>Bacteria</taxon>
        <taxon>Pseudomonadati</taxon>
        <taxon>Pseudomonadota</taxon>
        <taxon>Alphaproteobacteria</taxon>
        <taxon>Rhodobacterales</taxon>
        <taxon>Paracoccaceae</taxon>
        <taxon>Rhodosalinus</taxon>
    </lineage>
</organism>
<keyword evidence="7" id="KW-1185">Reference proteome</keyword>
<comment type="caution">
    <text evidence="6">The sequence shown here is derived from an EMBL/GenBank/DDBJ whole genome shotgun (WGS) entry which is preliminary data.</text>
</comment>
<evidence type="ECO:0000259" key="5">
    <source>
        <dbReference type="Pfam" id="PF00850"/>
    </source>
</evidence>
<protein>
    <recommendedName>
        <fullName evidence="3">Acetoin utilization protein AcuC</fullName>
    </recommendedName>
</protein>
<sequence length="372" mass="39743">MTEPLFIGSEVYRGSSYGPRHPLRVPRVPTVTDLARALGWLPKGRFRPSPRAKPAALAAFHDPGYLATLVRAERTQRVSEEERARHGLGTLSNPVFPEMFRRPATAAGGSMLAAEIAASGGRVFNPGGGTHHGMCDRAAGFCYLNDPVLALLRLRALGLTRLAYVDIDAHHADGVEAAFAGVEGMLLISTHEEGRWPFTGALQDHAGGVALNLPLPRGAHDGDFARVLEELILPAVAAHRPQAIVLQCGADAVTEDPLSRLAWSNGCHAAAVRALAPMAPGFVLLGGGGYNPWSVGRAWTSAWAALAGHEVPERLPPEAEAVLRGLSWSHRLGRRIPETWTTTLADAPREGPPDPEVAAGVSRLRARLRAWV</sequence>
<dbReference type="InterPro" id="IPR003085">
    <property type="entry name" value="AcuC"/>
</dbReference>
<dbReference type="OrthoDB" id="9808367at2"/>
<comment type="pathway">
    <text evidence="1">Ketone degradation; acetoin degradation.</text>
</comment>
<dbReference type="SUPFAM" id="SSF52768">
    <property type="entry name" value="Arginase/deacetylase"/>
    <property type="match status" value="1"/>
</dbReference>
<evidence type="ECO:0000256" key="2">
    <source>
        <dbReference type="ARBA" id="ARBA00005947"/>
    </source>
</evidence>
<dbReference type="PRINTS" id="PR01272">
    <property type="entry name" value="ACUCPROTEIN"/>
</dbReference>
<dbReference type="InterPro" id="IPR023696">
    <property type="entry name" value="Ureohydrolase_dom_sf"/>
</dbReference>
<dbReference type="RefSeq" id="WP_113290102.1">
    <property type="nucleotide sequence ID" value="NZ_QNTQ01000013.1"/>
</dbReference>
<dbReference type="Pfam" id="PF00850">
    <property type="entry name" value="Hist_deacetyl"/>
    <property type="match status" value="1"/>
</dbReference>
<dbReference type="PRINTS" id="PR01270">
    <property type="entry name" value="HDASUPER"/>
</dbReference>
<dbReference type="InterPro" id="IPR023801">
    <property type="entry name" value="His_deacetylse_dom"/>
</dbReference>
<dbReference type="EMBL" id="QNTQ01000013">
    <property type="protein sequence ID" value="RBI84124.1"/>
    <property type="molecule type" value="Genomic_DNA"/>
</dbReference>
<dbReference type="GO" id="GO:0040029">
    <property type="term" value="P:epigenetic regulation of gene expression"/>
    <property type="evidence" value="ECO:0007669"/>
    <property type="project" value="TreeGrafter"/>
</dbReference>
<name>A0A365U6S4_9RHOB</name>
<dbReference type="GO" id="GO:0004407">
    <property type="term" value="F:histone deacetylase activity"/>
    <property type="evidence" value="ECO:0007669"/>
    <property type="project" value="TreeGrafter"/>
</dbReference>
<dbReference type="UniPathway" id="UPA00040"/>
<reference evidence="6 7" key="1">
    <citation type="submission" date="2018-07" db="EMBL/GenBank/DDBJ databases">
        <title>Rhodosalinus sp. strain E84T genomic sequence and assembly.</title>
        <authorList>
            <person name="Liu Z.-W."/>
            <person name="Lu D.-C."/>
        </authorList>
    </citation>
    <scope>NUCLEOTIDE SEQUENCE [LARGE SCALE GENOMIC DNA]</scope>
    <source>
        <strain evidence="6 7">E84</strain>
    </source>
</reference>
<accession>A0A365U6S4</accession>
<dbReference type="AlphaFoldDB" id="A0A365U6S4"/>
<comment type="similarity">
    <text evidence="2">Belongs to the histone deacetylase family.</text>
</comment>